<dbReference type="AlphaFoldDB" id="A0A7C4ARY7"/>
<organism evidence="1">
    <name type="scientific">Desulfomonile tiedjei</name>
    <dbReference type="NCBI Taxonomy" id="2358"/>
    <lineage>
        <taxon>Bacteria</taxon>
        <taxon>Pseudomonadati</taxon>
        <taxon>Thermodesulfobacteriota</taxon>
        <taxon>Desulfomonilia</taxon>
        <taxon>Desulfomonilales</taxon>
        <taxon>Desulfomonilaceae</taxon>
        <taxon>Desulfomonile</taxon>
    </lineage>
</organism>
<reference evidence="1" key="1">
    <citation type="journal article" date="2020" name="mSystems">
        <title>Genome- and Community-Level Interaction Insights into Carbon Utilization and Element Cycling Functions of Hydrothermarchaeota in Hydrothermal Sediment.</title>
        <authorList>
            <person name="Zhou Z."/>
            <person name="Liu Y."/>
            <person name="Xu W."/>
            <person name="Pan J."/>
            <person name="Luo Z.H."/>
            <person name="Li M."/>
        </authorList>
    </citation>
    <scope>NUCLEOTIDE SEQUENCE [LARGE SCALE GENOMIC DNA]</scope>
    <source>
        <strain evidence="1">SpSt-769</strain>
    </source>
</reference>
<dbReference type="EMBL" id="DTGT01000197">
    <property type="protein sequence ID" value="HGH60922.1"/>
    <property type="molecule type" value="Genomic_DNA"/>
</dbReference>
<name>A0A7C4ARY7_9BACT</name>
<proteinExistence type="predicted"/>
<dbReference type="Gene3D" id="3.10.540.10">
    <property type="entry name" value="duf1285 like domain"/>
    <property type="match status" value="1"/>
</dbReference>
<gene>
    <name evidence="1" type="ORF">ENV54_06455</name>
</gene>
<accession>A0A7C4ARY7</accession>
<evidence type="ECO:0000313" key="1">
    <source>
        <dbReference type="EMBL" id="HGH60922.1"/>
    </source>
</evidence>
<protein>
    <submittedName>
        <fullName evidence="1">DUF1285 domain-containing protein</fullName>
    </submittedName>
</protein>
<sequence>MNEHPMNFDATPYIKLFIDKEGRWFQNGAEIIHPGIYRLFCDALEQTPEGEYRIKIGRETCKVEVEDAPFVVKAIRDGVDGGVSLLLNDGTLDDFDPNGFWIAADGVPYCRVKGGRFYARFLRPAYYALAQHVVEDDGAYYFELKGKRYLVRRDPSPQV</sequence>
<comment type="caution">
    <text evidence="1">The sequence shown here is derived from an EMBL/GenBank/DDBJ whole genome shotgun (WGS) entry which is preliminary data.</text>
</comment>